<name>X1PYQ5_9ZZZZ</name>
<dbReference type="PROSITE" id="PS50045">
    <property type="entry name" value="SIGMA54_INTERACT_4"/>
    <property type="match status" value="1"/>
</dbReference>
<dbReference type="AlphaFoldDB" id="X1PYQ5"/>
<evidence type="ECO:0000256" key="3">
    <source>
        <dbReference type="ARBA" id="ARBA00023015"/>
    </source>
</evidence>
<dbReference type="FunFam" id="1.10.8.60:FF:000014">
    <property type="entry name" value="DNA-binding transcriptional regulator NtrC"/>
    <property type="match status" value="1"/>
</dbReference>
<protein>
    <recommendedName>
        <fullName evidence="7">Sigma-54 factor interaction domain-containing protein</fullName>
    </recommendedName>
</protein>
<proteinExistence type="predicted"/>
<dbReference type="PROSITE" id="PS00676">
    <property type="entry name" value="SIGMA54_INTERACT_2"/>
    <property type="match status" value="1"/>
</dbReference>
<dbReference type="PROSITE" id="PS00675">
    <property type="entry name" value="SIGMA54_INTERACT_1"/>
    <property type="match status" value="1"/>
</dbReference>
<dbReference type="InterPro" id="IPR003593">
    <property type="entry name" value="AAA+_ATPase"/>
</dbReference>
<dbReference type="InterPro" id="IPR027417">
    <property type="entry name" value="P-loop_NTPase"/>
</dbReference>
<feature type="domain" description="Sigma-54 factor interaction" evidence="7">
    <location>
        <begin position="1"/>
        <end position="230"/>
    </location>
</feature>
<evidence type="ECO:0000313" key="8">
    <source>
        <dbReference type="EMBL" id="GAI36094.1"/>
    </source>
</evidence>
<keyword evidence="4" id="KW-0238">DNA-binding</keyword>
<keyword evidence="5" id="KW-0010">Activator</keyword>
<dbReference type="Pfam" id="PF25601">
    <property type="entry name" value="AAA_lid_14"/>
    <property type="match status" value="1"/>
</dbReference>
<reference evidence="8" key="1">
    <citation type="journal article" date="2014" name="Front. Microbiol.">
        <title>High frequency of phylogenetically diverse reductive dehalogenase-homologous genes in deep subseafloor sedimentary metagenomes.</title>
        <authorList>
            <person name="Kawai M."/>
            <person name="Futagami T."/>
            <person name="Toyoda A."/>
            <person name="Takaki Y."/>
            <person name="Nishi S."/>
            <person name="Hori S."/>
            <person name="Arai W."/>
            <person name="Tsubouchi T."/>
            <person name="Morono Y."/>
            <person name="Uchiyama I."/>
            <person name="Ito T."/>
            <person name="Fujiyama A."/>
            <person name="Inagaki F."/>
            <person name="Takami H."/>
        </authorList>
    </citation>
    <scope>NUCLEOTIDE SEQUENCE</scope>
    <source>
        <strain evidence="8">Expedition CK06-06</strain>
    </source>
</reference>
<dbReference type="PANTHER" id="PTHR32071:SF113">
    <property type="entry name" value="ALGINATE BIOSYNTHESIS TRANSCRIPTIONAL REGULATORY PROTEIN ALGB"/>
    <property type="match status" value="1"/>
</dbReference>
<evidence type="ECO:0000256" key="1">
    <source>
        <dbReference type="ARBA" id="ARBA00022741"/>
    </source>
</evidence>
<dbReference type="InterPro" id="IPR002078">
    <property type="entry name" value="Sigma_54_int"/>
</dbReference>
<dbReference type="PROSITE" id="PS00688">
    <property type="entry name" value="SIGMA54_INTERACT_3"/>
    <property type="match status" value="1"/>
</dbReference>
<dbReference type="Gene3D" id="1.10.8.60">
    <property type="match status" value="1"/>
</dbReference>
<evidence type="ECO:0000256" key="6">
    <source>
        <dbReference type="ARBA" id="ARBA00023163"/>
    </source>
</evidence>
<dbReference type="GO" id="GO:0006355">
    <property type="term" value="P:regulation of DNA-templated transcription"/>
    <property type="evidence" value="ECO:0007669"/>
    <property type="project" value="InterPro"/>
</dbReference>
<comment type="caution">
    <text evidence="8">The sequence shown here is derived from an EMBL/GenBank/DDBJ whole genome shotgun (WGS) entry which is preliminary data.</text>
</comment>
<feature type="non-terminal residue" evidence="8">
    <location>
        <position position="1"/>
    </location>
</feature>
<organism evidence="8">
    <name type="scientific">marine sediment metagenome</name>
    <dbReference type="NCBI Taxonomy" id="412755"/>
    <lineage>
        <taxon>unclassified sequences</taxon>
        <taxon>metagenomes</taxon>
        <taxon>ecological metagenomes</taxon>
    </lineage>
</organism>
<dbReference type="SMART" id="SM00382">
    <property type="entry name" value="AAA"/>
    <property type="match status" value="1"/>
</dbReference>
<dbReference type="InterPro" id="IPR058031">
    <property type="entry name" value="AAA_lid_NorR"/>
</dbReference>
<dbReference type="PANTHER" id="PTHR32071">
    <property type="entry name" value="TRANSCRIPTIONAL REGULATORY PROTEIN"/>
    <property type="match status" value="1"/>
</dbReference>
<feature type="non-terminal residue" evidence="8">
    <location>
        <position position="257"/>
    </location>
</feature>
<dbReference type="InterPro" id="IPR025943">
    <property type="entry name" value="Sigma_54_int_dom_ATP-bd_2"/>
</dbReference>
<evidence type="ECO:0000256" key="4">
    <source>
        <dbReference type="ARBA" id="ARBA00023125"/>
    </source>
</evidence>
<evidence type="ECO:0000256" key="2">
    <source>
        <dbReference type="ARBA" id="ARBA00022840"/>
    </source>
</evidence>
<dbReference type="Pfam" id="PF00158">
    <property type="entry name" value="Sigma54_activat"/>
    <property type="match status" value="1"/>
</dbReference>
<keyword evidence="6" id="KW-0804">Transcription</keyword>
<gene>
    <name evidence="8" type="ORF">S06H3_47690</name>
</gene>
<dbReference type="EMBL" id="BARV01029975">
    <property type="protein sequence ID" value="GAI36094.1"/>
    <property type="molecule type" value="Genomic_DNA"/>
</dbReference>
<dbReference type="CDD" id="cd00009">
    <property type="entry name" value="AAA"/>
    <property type="match status" value="1"/>
</dbReference>
<accession>X1PYQ5</accession>
<dbReference type="SUPFAM" id="SSF52540">
    <property type="entry name" value="P-loop containing nucleoside triphosphate hydrolases"/>
    <property type="match status" value="1"/>
</dbReference>
<dbReference type="InterPro" id="IPR025662">
    <property type="entry name" value="Sigma_54_int_dom_ATP-bd_1"/>
</dbReference>
<evidence type="ECO:0000256" key="5">
    <source>
        <dbReference type="ARBA" id="ARBA00023159"/>
    </source>
</evidence>
<sequence>LVGKSKKMRELFRLIAKIAPTNSTVLIRGESGTGKELIARAIHCHSPRKENHFVPVNCAALPETLLEAELFGHEKGAFTDATYKKEGMFEVADKGTIFLDEISDMSPLMQAKILRVIQERCFNHLGSTKAIQVNVRILAATNKDLEKMIQKGTFREDLYYRLNVLSISVPSLREKKEDIPLLAQHFLTRYTTLHRKKVKNISSQAMDHLCRYSWPGNIRELENVMERAIILSSEKIILLEDLSSHLRPIFPRKETSP</sequence>
<dbReference type="FunFam" id="3.40.50.300:FF:000006">
    <property type="entry name" value="DNA-binding transcriptional regulator NtrC"/>
    <property type="match status" value="1"/>
</dbReference>
<dbReference type="GO" id="GO:0003677">
    <property type="term" value="F:DNA binding"/>
    <property type="evidence" value="ECO:0007669"/>
    <property type="project" value="UniProtKB-KW"/>
</dbReference>
<keyword evidence="1" id="KW-0547">Nucleotide-binding</keyword>
<keyword evidence="3" id="KW-0805">Transcription regulation</keyword>
<dbReference type="GO" id="GO:0005524">
    <property type="term" value="F:ATP binding"/>
    <property type="evidence" value="ECO:0007669"/>
    <property type="project" value="UniProtKB-KW"/>
</dbReference>
<keyword evidence="2" id="KW-0067">ATP-binding</keyword>
<dbReference type="InterPro" id="IPR025944">
    <property type="entry name" value="Sigma_54_int_dom_CS"/>
</dbReference>
<evidence type="ECO:0000259" key="7">
    <source>
        <dbReference type="PROSITE" id="PS50045"/>
    </source>
</evidence>
<dbReference type="Gene3D" id="3.40.50.300">
    <property type="entry name" value="P-loop containing nucleotide triphosphate hydrolases"/>
    <property type="match status" value="1"/>
</dbReference>